<proteinExistence type="predicted"/>
<comment type="caution">
    <text evidence="1">The sequence shown here is derived from an EMBL/GenBank/DDBJ whole genome shotgun (WGS) entry which is preliminary data.</text>
</comment>
<dbReference type="AlphaFoldDB" id="C8PDR5"/>
<gene>
    <name evidence="1" type="ORF">CAMGR0001_2154</name>
</gene>
<accession>C8PDR5</accession>
<dbReference type="EMBL" id="ACYG01000003">
    <property type="protein sequence ID" value="EEV19039.1"/>
    <property type="molecule type" value="Genomic_DNA"/>
</dbReference>
<evidence type="ECO:0000313" key="2">
    <source>
        <dbReference type="Proteomes" id="UP000005709"/>
    </source>
</evidence>
<dbReference type="Proteomes" id="UP000005709">
    <property type="component" value="Unassembled WGS sequence"/>
</dbReference>
<sequence>MQNRSSRILFAVFIVFLRAECVCFESKIPSSHPLKILKFRHRFLPIVSKKC</sequence>
<protein>
    <submittedName>
        <fullName evidence="1">Uncharacterized protein</fullName>
    </submittedName>
</protein>
<keyword evidence="2" id="KW-1185">Reference proteome</keyword>
<evidence type="ECO:0000313" key="1">
    <source>
        <dbReference type="EMBL" id="EEV19039.1"/>
    </source>
</evidence>
<reference evidence="1 2" key="1">
    <citation type="submission" date="2009-07" db="EMBL/GenBank/DDBJ databases">
        <authorList>
            <person name="Madupu R."/>
            <person name="Sebastian Y."/>
            <person name="Durkin A.S."/>
            <person name="Torralba M."/>
            <person name="Methe B."/>
            <person name="Sutton G.G."/>
            <person name="Strausberg R.L."/>
            <person name="Nelson K.E."/>
        </authorList>
    </citation>
    <scope>NUCLEOTIDE SEQUENCE [LARGE SCALE GENOMIC DNA]</scope>
    <source>
        <strain evidence="1 2">RM3268</strain>
    </source>
</reference>
<name>C8PDR5_9BACT</name>
<organism evidence="1 2">
    <name type="scientific">Campylobacter gracilis RM3268</name>
    <dbReference type="NCBI Taxonomy" id="553220"/>
    <lineage>
        <taxon>Bacteria</taxon>
        <taxon>Pseudomonadati</taxon>
        <taxon>Campylobacterota</taxon>
        <taxon>Epsilonproteobacteria</taxon>
        <taxon>Campylobacterales</taxon>
        <taxon>Campylobacteraceae</taxon>
        <taxon>Campylobacter</taxon>
    </lineage>
</organism>